<organism evidence="3 4">
    <name type="scientific">Saprolegnia parasitica (strain CBS 223.65)</name>
    <dbReference type="NCBI Taxonomy" id="695850"/>
    <lineage>
        <taxon>Eukaryota</taxon>
        <taxon>Sar</taxon>
        <taxon>Stramenopiles</taxon>
        <taxon>Oomycota</taxon>
        <taxon>Saprolegniomycetes</taxon>
        <taxon>Saprolegniales</taxon>
        <taxon>Saprolegniaceae</taxon>
        <taxon>Saprolegnia</taxon>
    </lineage>
</organism>
<keyword evidence="1" id="KW-0175">Coiled coil</keyword>
<keyword evidence="4" id="KW-1185">Reference proteome</keyword>
<proteinExistence type="predicted"/>
<feature type="coiled-coil region" evidence="1">
    <location>
        <begin position="296"/>
        <end position="323"/>
    </location>
</feature>
<dbReference type="AlphaFoldDB" id="A0A067C4M8"/>
<protein>
    <submittedName>
        <fullName evidence="3">Uncharacterized protein</fullName>
    </submittedName>
</protein>
<dbReference type="Proteomes" id="UP000030745">
    <property type="component" value="Unassembled WGS sequence"/>
</dbReference>
<dbReference type="EMBL" id="KK583229">
    <property type="protein sequence ID" value="KDO25699.1"/>
    <property type="molecule type" value="Genomic_DNA"/>
</dbReference>
<feature type="region of interest" description="Disordered" evidence="2">
    <location>
        <begin position="194"/>
        <end position="229"/>
    </location>
</feature>
<evidence type="ECO:0000256" key="2">
    <source>
        <dbReference type="SAM" id="MobiDB-lite"/>
    </source>
</evidence>
<dbReference type="OMA" id="LENCNEQ"/>
<dbReference type="OrthoDB" id="76578at2759"/>
<dbReference type="VEuPathDB" id="FungiDB:SPRG_08998"/>
<sequence length="509" mass="57001">MNAHAVAPIAADTSLDPPVPPFCLQRYIKPLDDKRYIVSYSLPIVSNDGKTASPSMCEAFLAQYSKRYNLAKGCHVMPERGASGHDQRRHLFNNPEASFNFHVSLGTAEAKIVSPIMRMKHITTSLASAINSRKGAGAQRIQGLVCEFIIGASDDEIYFTAILGVSWQDQPQPSWDALRHIDPESKMIWQYHRDRARRHAPSPRTTPRELKDKNAPPSPQLQNPRFPSLANGHVALGSNSWTRSLVSADQSPRYTNASPSKFFRDGRFVTKLSALQCETACRLHLPTHRACRPALLVDLARQVEDYREELVDEKEKCLVAEDAAHRSSEQTKAALATKDAMEKMLADMRCLEERDTEQAARLCMASEERETRAMAIIKKQAQAIEVLVARNTAEDISLRRELENCNEQLKQLHHTEVLHLDALAQKARSLRRCRPIEKRRANKLLWMSCSAKALKAISTRYAHRSRCSSATRKCCERKPTSISRSATSCYASCRSSRPSTTSGPSSHSG</sequence>
<accession>A0A067C4M8</accession>
<dbReference type="KEGG" id="spar:SPRG_08998"/>
<reference evidence="3 4" key="1">
    <citation type="journal article" date="2013" name="PLoS Genet.">
        <title>Distinctive expansion of potential virulence genes in the genome of the oomycete fish pathogen Saprolegnia parasitica.</title>
        <authorList>
            <person name="Jiang R.H."/>
            <person name="de Bruijn I."/>
            <person name="Haas B.J."/>
            <person name="Belmonte R."/>
            <person name="Lobach L."/>
            <person name="Christie J."/>
            <person name="van den Ackerveken G."/>
            <person name="Bottin A."/>
            <person name="Bulone V."/>
            <person name="Diaz-Moreno S.M."/>
            <person name="Dumas B."/>
            <person name="Fan L."/>
            <person name="Gaulin E."/>
            <person name="Govers F."/>
            <person name="Grenville-Briggs L.J."/>
            <person name="Horner N.R."/>
            <person name="Levin J.Z."/>
            <person name="Mammella M."/>
            <person name="Meijer H.J."/>
            <person name="Morris P."/>
            <person name="Nusbaum C."/>
            <person name="Oome S."/>
            <person name="Phillips A.J."/>
            <person name="van Rooyen D."/>
            <person name="Rzeszutek E."/>
            <person name="Saraiva M."/>
            <person name="Secombes C.J."/>
            <person name="Seidl M.F."/>
            <person name="Snel B."/>
            <person name="Stassen J.H."/>
            <person name="Sykes S."/>
            <person name="Tripathy S."/>
            <person name="van den Berg H."/>
            <person name="Vega-Arreguin J.C."/>
            <person name="Wawra S."/>
            <person name="Young S.K."/>
            <person name="Zeng Q."/>
            <person name="Dieguez-Uribeondo J."/>
            <person name="Russ C."/>
            <person name="Tyler B.M."/>
            <person name="van West P."/>
        </authorList>
    </citation>
    <scope>NUCLEOTIDE SEQUENCE [LARGE SCALE GENOMIC DNA]</scope>
    <source>
        <strain evidence="3 4">CBS 223.65</strain>
    </source>
</reference>
<evidence type="ECO:0000313" key="4">
    <source>
        <dbReference type="Proteomes" id="UP000030745"/>
    </source>
</evidence>
<dbReference type="GeneID" id="24131197"/>
<evidence type="ECO:0000313" key="3">
    <source>
        <dbReference type="EMBL" id="KDO25699.1"/>
    </source>
</evidence>
<gene>
    <name evidence="3" type="ORF">SPRG_08998</name>
</gene>
<evidence type="ECO:0000256" key="1">
    <source>
        <dbReference type="SAM" id="Coils"/>
    </source>
</evidence>
<dbReference type="RefSeq" id="XP_012203509.1">
    <property type="nucleotide sequence ID" value="XM_012348119.1"/>
</dbReference>
<name>A0A067C4M8_SAPPC</name>
<dbReference type="STRING" id="695850.A0A067C4M8"/>